<dbReference type="Gene3D" id="3.30.40.10">
    <property type="entry name" value="Zinc/RING finger domain, C3HC4 (zinc finger)"/>
    <property type="match status" value="1"/>
</dbReference>
<reference evidence="4 5" key="1">
    <citation type="submission" date="2024-01" db="EMBL/GenBank/DDBJ databases">
        <title>The genome of the rayed Mediterranean limpet Patella caerulea (Linnaeus, 1758).</title>
        <authorList>
            <person name="Anh-Thu Weber A."/>
            <person name="Halstead-Nussloch G."/>
        </authorList>
    </citation>
    <scope>NUCLEOTIDE SEQUENCE [LARGE SCALE GENOMIC DNA]</scope>
    <source>
        <strain evidence="4">AATW-2023a</strain>
        <tissue evidence="4">Whole specimen</tissue>
    </source>
</reference>
<keyword evidence="5" id="KW-1185">Reference proteome</keyword>
<keyword evidence="2" id="KW-0863">Zinc-finger</keyword>
<evidence type="ECO:0000256" key="3">
    <source>
        <dbReference type="ARBA" id="ARBA00022833"/>
    </source>
</evidence>
<keyword evidence="1" id="KW-0479">Metal-binding</keyword>
<keyword evidence="3" id="KW-0862">Zinc</keyword>
<sequence>MATSNPTSNKCVTCKKTVRKNQQAIDCDVCKNWTHRSCDTDISKEDYMKILKSETEFSFTCSICRVSVGNFSLNASLDTISSET</sequence>
<dbReference type="EMBL" id="JAZGQO010000005">
    <property type="protein sequence ID" value="KAK6186639.1"/>
    <property type="molecule type" value="Genomic_DNA"/>
</dbReference>
<dbReference type="InterPro" id="IPR019786">
    <property type="entry name" value="Zinc_finger_PHD-type_CS"/>
</dbReference>
<protein>
    <recommendedName>
        <fullName evidence="6">PHD-type domain-containing protein</fullName>
    </recommendedName>
</protein>
<evidence type="ECO:0000256" key="1">
    <source>
        <dbReference type="ARBA" id="ARBA00022723"/>
    </source>
</evidence>
<dbReference type="Proteomes" id="UP001347796">
    <property type="component" value="Unassembled WGS sequence"/>
</dbReference>
<evidence type="ECO:0000313" key="4">
    <source>
        <dbReference type="EMBL" id="KAK6186639.1"/>
    </source>
</evidence>
<evidence type="ECO:0000313" key="5">
    <source>
        <dbReference type="Proteomes" id="UP001347796"/>
    </source>
</evidence>
<dbReference type="PROSITE" id="PS01359">
    <property type="entry name" value="ZF_PHD_1"/>
    <property type="match status" value="1"/>
</dbReference>
<organism evidence="4 5">
    <name type="scientific">Patella caerulea</name>
    <name type="common">Rayed Mediterranean limpet</name>
    <dbReference type="NCBI Taxonomy" id="87958"/>
    <lineage>
        <taxon>Eukaryota</taxon>
        <taxon>Metazoa</taxon>
        <taxon>Spiralia</taxon>
        <taxon>Lophotrochozoa</taxon>
        <taxon>Mollusca</taxon>
        <taxon>Gastropoda</taxon>
        <taxon>Patellogastropoda</taxon>
        <taxon>Patelloidea</taxon>
        <taxon>Patellidae</taxon>
        <taxon>Patella</taxon>
    </lineage>
</organism>
<comment type="caution">
    <text evidence="4">The sequence shown here is derived from an EMBL/GenBank/DDBJ whole genome shotgun (WGS) entry which is preliminary data.</text>
</comment>
<evidence type="ECO:0008006" key="6">
    <source>
        <dbReference type="Google" id="ProtNLM"/>
    </source>
</evidence>
<gene>
    <name evidence="4" type="ORF">SNE40_005927</name>
</gene>
<accession>A0AAN8K1E4</accession>
<proteinExistence type="predicted"/>
<dbReference type="GO" id="GO:0008270">
    <property type="term" value="F:zinc ion binding"/>
    <property type="evidence" value="ECO:0007669"/>
    <property type="project" value="UniProtKB-KW"/>
</dbReference>
<dbReference type="InterPro" id="IPR013083">
    <property type="entry name" value="Znf_RING/FYVE/PHD"/>
</dbReference>
<evidence type="ECO:0000256" key="2">
    <source>
        <dbReference type="ARBA" id="ARBA00022771"/>
    </source>
</evidence>
<dbReference type="InterPro" id="IPR011011">
    <property type="entry name" value="Znf_FYVE_PHD"/>
</dbReference>
<dbReference type="AlphaFoldDB" id="A0AAN8K1E4"/>
<name>A0AAN8K1E4_PATCE</name>
<dbReference type="SUPFAM" id="SSF57903">
    <property type="entry name" value="FYVE/PHD zinc finger"/>
    <property type="match status" value="1"/>
</dbReference>